<evidence type="ECO:0000313" key="4">
    <source>
        <dbReference type="EMBL" id="MEU8136380.1"/>
    </source>
</evidence>
<organism evidence="4 5">
    <name type="scientific">Streptodolium elevatio</name>
    <dbReference type="NCBI Taxonomy" id="3157996"/>
    <lineage>
        <taxon>Bacteria</taxon>
        <taxon>Bacillati</taxon>
        <taxon>Actinomycetota</taxon>
        <taxon>Actinomycetes</taxon>
        <taxon>Kitasatosporales</taxon>
        <taxon>Streptomycetaceae</taxon>
        <taxon>Streptodolium</taxon>
    </lineage>
</organism>
<evidence type="ECO:0000256" key="1">
    <source>
        <dbReference type="ARBA" id="ARBA00004953"/>
    </source>
</evidence>
<protein>
    <submittedName>
        <fullName evidence="4">Cobalt-precorrin-6A reductase</fullName>
        <ecNumber evidence="4">1.3.1.106</ecNumber>
    </submittedName>
</protein>
<gene>
    <name evidence="4" type="ORF">AB0C36_23080</name>
</gene>
<dbReference type="PROSITE" id="PS51014">
    <property type="entry name" value="COBK_CBIJ"/>
    <property type="match status" value="1"/>
</dbReference>
<dbReference type="InterPro" id="IPR003723">
    <property type="entry name" value="Precorrin-6x_reduct"/>
</dbReference>
<evidence type="ECO:0000313" key="5">
    <source>
        <dbReference type="Proteomes" id="UP001551482"/>
    </source>
</evidence>
<keyword evidence="5" id="KW-1185">Reference proteome</keyword>
<dbReference type="RefSeq" id="WP_358356853.1">
    <property type="nucleotide sequence ID" value="NZ_JBEZFP010000062.1"/>
</dbReference>
<comment type="pathway">
    <text evidence="1">Cofactor biosynthesis; adenosylcobalamin biosynthesis.</text>
</comment>
<sequence length="252" mass="26556">MAERRVVLILGGTSDARQLAARLVAQPPPGGVRVVSSLAGRTKAPVLPPGETRVGGFGGAPGLAAWLREHRAAAVVDATHPFAARISANAVAACAAAGVPLLRLQRPGWTERDGDDWRRVGSAEEAAALLPGVGSRVFLTTGRMETTPYAGLDDLWFLLRSVEPPEDAVPRNLELLLARGPFTVEDEIALMRRHAIDVVVTKDSGGGQTAAKLDAARELRLPVVVISRPAVAAETCVASVAEAERWVAHVLE</sequence>
<dbReference type="Pfam" id="PF02571">
    <property type="entry name" value="CbiJ"/>
    <property type="match status" value="1"/>
</dbReference>
<name>A0ABV3DKU9_9ACTN</name>
<evidence type="ECO:0000256" key="2">
    <source>
        <dbReference type="ARBA" id="ARBA00022573"/>
    </source>
</evidence>
<dbReference type="EC" id="1.3.1.106" evidence="4"/>
<dbReference type="NCBIfam" id="TIGR00715">
    <property type="entry name" value="precor6x_red"/>
    <property type="match status" value="1"/>
</dbReference>
<proteinExistence type="predicted"/>
<accession>A0ABV3DKU9</accession>
<keyword evidence="3 4" id="KW-0560">Oxidoreductase</keyword>
<dbReference type="PANTHER" id="PTHR36925:SF1">
    <property type="entry name" value="COBALT-PRECORRIN-6A REDUCTASE"/>
    <property type="match status" value="1"/>
</dbReference>
<comment type="caution">
    <text evidence="4">The sequence shown here is derived from an EMBL/GenBank/DDBJ whole genome shotgun (WGS) entry which is preliminary data.</text>
</comment>
<dbReference type="GO" id="GO:0016491">
    <property type="term" value="F:oxidoreductase activity"/>
    <property type="evidence" value="ECO:0007669"/>
    <property type="project" value="UniProtKB-KW"/>
</dbReference>
<dbReference type="Proteomes" id="UP001551482">
    <property type="component" value="Unassembled WGS sequence"/>
</dbReference>
<evidence type="ECO:0000256" key="3">
    <source>
        <dbReference type="ARBA" id="ARBA00023002"/>
    </source>
</evidence>
<reference evidence="4 5" key="1">
    <citation type="submission" date="2024-06" db="EMBL/GenBank/DDBJ databases">
        <title>The Natural Products Discovery Center: Release of the First 8490 Sequenced Strains for Exploring Actinobacteria Biosynthetic Diversity.</title>
        <authorList>
            <person name="Kalkreuter E."/>
            <person name="Kautsar S.A."/>
            <person name="Yang D."/>
            <person name="Bader C.D."/>
            <person name="Teijaro C.N."/>
            <person name="Fluegel L."/>
            <person name="Davis C.M."/>
            <person name="Simpson J.R."/>
            <person name="Lauterbach L."/>
            <person name="Steele A.D."/>
            <person name="Gui C."/>
            <person name="Meng S."/>
            <person name="Li G."/>
            <person name="Viehrig K."/>
            <person name="Ye F."/>
            <person name="Su P."/>
            <person name="Kiefer A.F."/>
            <person name="Nichols A."/>
            <person name="Cepeda A.J."/>
            <person name="Yan W."/>
            <person name="Fan B."/>
            <person name="Jiang Y."/>
            <person name="Adhikari A."/>
            <person name="Zheng C.-J."/>
            <person name="Schuster L."/>
            <person name="Cowan T.M."/>
            <person name="Smanski M.J."/>
            <person name="Chevrette M.G."/>
            <person name="De Carvalho L.P.S."/>
            <person name="Shen B."/>
        </authorList>
    </citation>
    <scope>NUCLEOTIDE SEQUENCE [LARGE SCALE GENOMIC DNA]</scope>
    <source>
        <strain evidence="4 5">NPDC048946</strain>
    </source>
</reference>
<dbReference type="PANTHER" id="PTHR36925">
    <property type="entry name" value="COBALT-PRECORRIN-6A REDUCTASE"/>
    <property type="match status" value="1"/>
</dbReference>
<dbReference type="NCBIfam" id="NF005968">
    <property type="entry name" value="PRK08057.1-2"/>
    <property type="match status" value="1"/>
</dbReference>
<keyword evidence="2" id="KW-0169">Cobalamin biosynthesis</keyword>
<dbReference type="EMBL" id="JBEZFP010000062">
    <property type="protein sequence ID" value="MEU8136380.1"/>
    <property type="molecule type" value="Genomic_DNA"/>
</dbReference>